<comment type="caution">
    <text evidence="2">The sequence shown here is derived from an EMBL/GenBank/DDBJ whole genome shotgun (WGS) entry which is preliminary data.</text>
</comment>
<dbReference type="RefSeq" id="WP_147155209.1">
    <property type="nucleotide sequence ID" value="NZ_BKAJ01000141.1"/>
</dbReference>
<dbReference type="AlphaFoldDB" id="A0A512NLK8"/>
<evidence type="ECO:0000313" key="2">
    <source>
        <dbReference type="EMBL" id="GEP59822.1"/>
    </source>
</evidence>
<dbReference type="EMBL" id="BKAJ01000141">
    <property type="protein sequence ID" value="GEP59822.1"/>
    <property type="molecule type" value="Genomic_DNA"/>
</dbReference>
<gene>
    <name evidence="2" type="ORF">RSO01_69880</name>
</gene>
<accession>A0A512NLK8</accession>
<evidence type="ECO:0000256" key="1">
    <source>
        <dbReference type="SAM" id="MobiDB-lite"/>
    </source>
</evidence>
<organism evidence="2 3">
    <name type="scientific">Reyranella soli</name>
    <dbReference type="NCBI Taxonomy" id="1230389"/>
    <lineage>
        <taxon>Bacteria</taxon>
        <taxon>Pseudomonadati</taxon>
        <taxon>Pseudomonadota</taxon>
        <taxon>Alphaproteobacteria</taxon>
        <taxon>Hyphomicrobiales</taxon>
        <taxon>Reyranellaceae</taxon>
        <taxon>Reyranella</taxon>
    </lineage>
</organism>
<feature type="region of interest" description="Disordered" evidence="1">
    <location>
        <begin position="1"/>
        <end position="31"/>
    </location>
</feature>
<reference evidence="2 3" key="1">
    <citation type="submission" date="2019-07" db="EMBL/GenBank/DDBJ databases">
        <title>Whole genome shotgun sequence of Reyranella soli NBRC 108950.</title>
        <authorList>
            <person name="Hosoyama A."/>
            <person name="Uohara A."/>
            <person name="Ohji S."/>
            <person name="Ichikawa N."/>
        </authorList>
    </citation>
    <scope>NUCLEOTIDE SEQUENCE [LARGE SCALE GENOMIC DNA]</scope>
    <source>
        <strain evidence="2 3">NBRC 108950</strain>
    </source>
</reference>
<proteinExistence type="predicted"/>
<keyword evidence="3" id="KW-1185">Reference proteome</keyword>
<evidence type="ECO:0000313" key="3">
    <source>
        <dbReference type="Proteomes" id="UP000321058"/>
    </source>
</evidence>
<protein>
    <submittedName>
        <fullName evidence="2">Uncharacterized protein</fullName>
    </submittedName>
</protein>
<dbReference type="OrthoDB" id="9857790at2"/>
<name>A0A512NLK8_9HYPH</name>
<sequence>MSRRPPAKGEEETIGGAEASNIATPQAARLRPSDCSGPVMGGVLLVMKIVDVFVKDTLKGSYPVVIECQGRPAEDDFIDQVRNGMDRGFYSADDIKVAKFVVREAGER</sequence>
<dbReference type="Proteomes" id="UP000321058">
    <property type="component" value="Unassembled WGS sequence"/>
</dbReference>